<sequence length="369" mass="41554">MSSLAAARADNFYHPPDWDPRKESRAAHHDRKNNAGAPAWMSHPLRERAKKLDQGILTIRFEMPFNVRCTGCDNHIGKGVRFNAEKKAIGKYLSTKIWSFRMMCHCEDNTWRTDRRRNPHFIEIHTDPKNAEYIVAEGAEKVAEAKYEEAVELGVEALDDPEEAAKRRADPFHMLEATQPKRAQGSTRTMRINELIKHRDEGWADDYATSQLLRQVHRQRRHEREAELFINQAKGISLDLLPEAPEDRKAAASAPLQYEQRLAAVRRGEKRMRLMAGSILSEVTPGDAKAKEAKRLKLLQMRRERGMQVTSAKPESKRGGNVPRVQIGPMNAAAPPRPCAAVAQSSSKATIVATRAAPAAALVQYSDSE</sequence>
<dbReference type="AlphaFoldDB" id="A0AB34IXH5"/>
<dbReference type="PANTHER" id="PTHR12111">
    <property type="entry name" value="SPLICING FACTOR YJU2"/>
    <property type="match status" value="1"/>
</dbReference>
<comment type="caution">
    <text evidence="3">The sequence shown here is derived from an EMBL/GenBank/DDBJ whole genome shotgun (WGS) entry which is preliminary data.</text>
</comment>
<gene>
    <name evidence="3" type="ORF">AB1Y20_004741</name>
</gene>
<dbReference type="Pfam" id="PF04502">
    <property type="entry name" value="Saf4_Yju2"/>
    <property type="match status" value="1"/>
</dbReference>
<feature type="compositionally biased region" description="Low complexity" evidence="2">
    <location>
        <begin position="329"/>
        <end position="339"/>
    </location>
</feature>
<feature type="region of interest" description="Disordered" evidence="2">
    <location>
        <begin position="304"/>
        <end position="339"/>
    </location>
</feature>
<dbReference type="PANTHER" id="PTHR12111:SF2">
    <property type="entry name" value="SPLICING FACTOR YJU2B-RELATED"/>
    <property type="match status" value="1"/>
</dbReference>
<comment type="similarity">
    <text evidence="1">Belongs to the CWC16 family.</text>
</comment>
<dbReference type="GO" id="GO:0000398">
    <property type="term" value="P:mRNA splicing, via spliceosome"/>
    <property type="evidence" value="ECO:0007669"/>
    <property type="project" value="InterPro"/>
</dbReference>
<organism evidence="3 4">
    <name type="scientific">Prymnesium parvum</name>
    <name type="common">Toxic golden alga</name>
    <dbReference type="NCBI Taxonomy" id="97485"/>
    <lineage>
        <taxon>Eukaryota</taxon>
        <taxon>Haptista</taxon>
        <taxon>Haptophyta</taxon>
        <taxon>Prymnesiophyceae</taxon>
        <taxon>Prymnesiales</taxon>
        <taxon>Prymnesiaceae</taxon>
        <taxon>Prymnesium</taxon>
    </lineage>
</organism>
<dbReference type="Proteomes" id="UP001515480">
    <property type="component" value="Unassembled WGS sequence"/>
</dbReference>
<protein>
    <recommendedName>
        <fullName evidence="5">Coiled-coil domain-containing protein 130</fullName>
    </recommendedName>
</protein>
<keyword evidence="4" id="KW-1185">Reference proteome</keyword>
<evidence type="ECO:0000256" key="1">
    <source>
        <dbReference type="ARBA" id="ARBA00005595"/>
    </source>
</evidence>
<accession>A0AB34IXH5</accession>
<dbReference type="GO" id="GO:0071014">
    <property type="term" value="C:post-mRNA release spliceosomal complex"/>
    <property type="evidence" value="ECO:0007669"/>
    <property type="project" value="TreeGrafter"/>
</dbReference>
<reference evidence="3 4" key="1">
    <citation type="journal article" date="2024" name="Science">
        <title>Giant polyketide synthase enzymes in the biosynthesis of giant marine polyether toxins.</title>
        <authorList>
            <person name="Fallon T.R."/>
            <person name="Shende V.V."/>
            <person name="Wierzbicki I.H."/>
            <person name="Pendleton A.L."/>
            <person name="Watervoot N.F."/>
            <person name="Auber R.P."/>
            <person name="Gonzalez D.J."/>
            <person name="Wisecaver J.H."/>
            <person name="Moore B.S."/>
        </authorList>
    </citation>
    <scope>NUCLEOTIDE SEQUENCE [LARGE SCALE GENOMIC DNA]</scope>
    <source>
        <strain evidence="3 4">12B1</strain>
    </source>
</reference>
<evidence type="ECO:0000256" key="2">
    <source>
        <dbReference type="SAM" id="MobiDB-lite"/>
    </source>
</evidence>
<dbReference type="EMBL" id="JBGBPQ010000016">
    <property type="protein sequence ID" value="KAL1508645.1"/>
    <property type="molecule type" value="Genomic_DNA"/>
</dbReference>
<evidence type="ECO:0000313" key="3">
    <source>
        <dbReference type="EMBL" id="KAL1508645.1"/>
    </source>
</evidence>
<dbReference type="InterPro" id="IPR007590">
    <property type="entry name" value="Saf4/Yju2"/>
</dbReference>
<evidence type="ECO:0008006" key="5">
    <source>
        <dbReference type="Google" id="ProtNLM"/>
    </source>
</evidence>
<feature type="region of interest" description="Disordered" evidence="2">
    <location>
        <begin position="13"/>
        <end position="42"/>
    </location>
</feature>
<evidence type="ECO:0000313" key="4">
    <source>
        <dbReference type="Proteomes" id="UP001515480"/>
    </source>
</evidence>
<name>A0AB34IXH5_PRYPA</name>
<proteinExistence type="inferred from homology"/>
<feature type="compositionally biased region" description="Basic and acidic residues" evidence="2">
    <location>
        <begin position="16"/>
        <end position="27"/>
    </location>
</feature>
<dbReference type="GO" id="GO:0005684">
    <property type="term" value="C:U2-type spliceosomal complex"/>
    <property type="evidence" value="ECO:0007669"/>
    <property type="project" value="TreeGrafter"/>
</dbReference>